<dbReference type="InterPro" id="IPR055355">
    <property type="entry name" value="ZP-C"/>
</dbReference>
<dbReference type="PROSITE" id="PS51034">
    <property type="entry name" value="ZP_2"/>
    <property type="match status" value="1"/>
</dbReference>
<sequence>MLKVVFVFLLLGCLPISANEMEETEETDDFWQEWESSSVAPTITPKHWGPAMTPAPLRSPSPTPSPVPSHQTENAKSHKELKMVLNSENKATIPDVFKKAILPSTEESDSPAPAKKGPVEARCHLDRMYMRVRRSILSGRYAWKYLSFGSCPVNKVTRAYFYFLYDLNKCGLIPQSTDDAVVFTGLIRYERKTTGKVVRKRIIEIPVTCRFTRYHRVYKLGFYPVLGPTHHKDLPTKLGPSLVALDENWAPLGSGGHYTLEDAMYFEVRLPVGANQRVFVSECHITASPESNSVPRFNVIENSGCMVDSKDSDLSQYHSYSDRSVLRFTFGTFLFPDLPREQTHFLHCTVNHASDATPWLKACTYNKKTQMWEELYSTDIGVCTCCNSLCPRSAHSLPPTIASSEPLKMEIDETDLQVETLEEDLEDFEDLDAWDLED</sequence>
<evidence type="ECO:0000256" key="1">
    <source>
        <dbReference type="ARBA" id="ARBA00023157"/>
    </source>
</evidence>
<dbReference type="Proteomes" id="UP000829720">
    <property type="component" value="Unassembled WGS sequence"/>
</dbReference>
<reference evidence="5" key="1">
    <citation type="submission" date="2021-01" db="EMBL/GenBank/DDBJ databases">
        <authorList>
            <person name="Zahm M."/>
            <person name="Roques C."/>
            <person name="Cabau C."/>
            <person name="Klopp C."/>
            <person name="Donnadieu C."/>
            <person name="Jouanno E."/>
            <person name="Lampietro C."/>
            <person name="Louis A."/>
            <person name="Herpin A."/>
            <person name="Echchiki A."/>
            <person name="Berthelot C."/>
            <person name="Parey E."/>
            <person name="Roest-Crollius H."/>
            <person name="Braasch I."/>
            <person name="Postlethwait J."/>
            <person name="Bobe J."/>
            <person name="Montfort J."/>
            <person name="Bouchez O."/>
            <person name="Begum T."/>
            <person name="Mejri S."/>
            <person name="Adams A."/>
            <person name="Chen W.-J."/>
            <person name="Guiguen Y."/>
        </authorList>
    </citation>
    <scope>NUCLEOTIDE SEQUENCE</scope>
    <source>
        <tissue evidence="5">Blood</tissue>
    </source>
</reference>
<dbReference type="FunFam" id="2.60.40.4100:FF:000002">
    <property type="entry name" value="Zona pellucida sperm-binding protein 3"/>
    <property type="match status" value="1"/>
</dbReference>
<name>A0A8T3DPD6_9TELE</name>
<dbReference type="Gene3D" id="2.60.40.4100">
    <property type="entry name" value="Zona pellucida, ZP-C domain"/>
    <property type="match status" value="1"/>
</dbReference>
<dbReference type="InterPro" id="IPR042235">
    <property type="entry name" value="ZP-C_dom"/>
</dbReference>
<dbReference type="SMART" id="SM00241">
    <property type="entry name" value="ZP"/>
    <property type="match status" value="1"/>
</dbReference>
<keyword evidence="1" id="KW-1015">Disulfide bond</keyword>
<evidence type="ECO:0000256" key="2">
    <source>
        <dbReference type="SAM" id="MobiDB-lite"/>
    </source>
</evidence>
<dbReference type="EMBL" id="JAERUA010000008">
    <property type="protein sequence ID" value="KAI1896818.1"/>
    <property type="molecule type" value="Genomic_DNA"/>
</dbReference>
<comment type="caution">
    <text evidence="5">The sequence shown here is derived from an EMBL/GenBank/DDBJ whole genome shotgun (WGS) entry which is preliminary data.</text>
</comment>
<keyword evidence="3" id="KW-0732">Signal</keyword>
<feature type="domain" description="ZP" evidence="4">
    <location>
        <begin position="122"/>
        <end position="370"/>
    </location>
</feature>
<dbReference type="GO" id="GO:0031012">
    <property type="term" value="C:extracellular matrix"/>
    <property type="evidence" value="ECO:0007669"/>
    <property type="project" value="TreeGrafter"/>
</dbReference>
<feature type="region of interest" description="Disordered" evidence="2">
    <location>
        <begin position="41"/>
        <end position="76"/>
    </location>
</feature>
<dbReference type="GO" id="GO:0007339">
    <property type="term" value="P:binding of sperm to zona pellucida"/>
    <property type="evidence" value="ECO:0007669"/>
    <property type="project" value="TreeGrafter"/>
</dbReference>
<feature type="signal peptide" evidence="3">
    <location>
        <begin position="1"/>
        <end position="18"/>
    </location>
</feature>
<dbReference type="OrthoDB" id="8961289at2759"/>
<feature type="compositionally biased region" description="Pro residues" evidence="2">
    <location>
        <begin position="57"/>
        <end position="67"/>
    </location>
</feature>
<dbReference type="Pfam" id="PF00100">
    <property type="entry name" value="Zona_pellucida"/>
    <property type="match status" value="1"/>
</dbReference>
<evidence type="ECO:0000259" key="4">
    <source>
        <dbReference type="PROSITE" id="PS51034"/>
    </source>
</evidence>
<accession>A0A8T3DPD6</accession>
<dbReference type="AlphaFoldDB" id="A0A8T3DPD6"/>
<protein>
    <recommendedName>
        <fullName evidence="4">ZP domain-containing protein</fullName>
    </recommendedName>
</protein>
<dbReference type="InterPro" id="IPR001507">
    <property type="entry name" value="ZP_dom"/>
</dbReference>
<dbReference type="GO" id="GO:0032190">
    <property type="term" value="F:acrosin binding"/>
    <property type="evidence" value="ECO:0007669"/>
    <property type="project" value="TreeGrafter"/>
</dbReference>
<feature type="chain" id="PRO_5035779706" description="ZP domain-containing protein" evidence="3">
    <location>
        <begin position="19"/>
        <end position="438"/>
    </location>
</feature>
<evidence type="ECO:0000313" key="5">
    <source>
        <dbReference type="EMBL" id="KAI1896818.1"/>
    </source>
</evidence>
<evidence type="ECO:0000256" key="3">
    <source>
        <dbReference type="SAM" id="SignalP"/>
    </source>
</evidence>
<gene>
    <name evidence="5" type="ORF">AGOR_G00098780</name>
</gene>
<dbReference type="Gene3D" id="2.60.40.3210">
    <property type="entry name" value="Zona pellucida, ZP-N domain"/>
    <property type="match status" value="1"/>
</dbReference>
<dbReference type="PANTHER" id="PTHR11576">
    <property type="entry name" value="ZONA PELLUCIDA SPERM-BINDING PROTEIN 3"/>
    <property type="match status" value="1"/>
</dbReference>
<proteinExistence type="predicted"/>
<dbReference type="GO" id="GO:0035803">
    <property type="term" value="P:egg coat formation"/>
    <property type="evidence" value="ECO:0007669"/>
    <property type="project" value="TreeGrafter"/>
</dbReference>
<organism evidence="5 6">
    <name type="scientific">Albula goreensis</name>
    <dbReference type="NCBI Taxonomy" id="1534307"/>
    <lineage>
        <taxon>Eukaryota</taxon>
        <taxon>Metazoa</taxon>
        <taxon>Chordata</taxon>
        <taxon>Craniata</taxon>
        <taxon>Vertebrata</taxon>
        <taxon>Euteleostomi</taxon>
        <taxon>Actinopterygii</taxon>
        <taxon>Neopterygii</taxon>
        <taxon>Teleostei</taxon>
        <taxon>Albuliformes</taxon>
        <taxon>Albulidae</taxon>
        <taxon>Albula</taxon>
    </lineage>
</organism>
<dbReference type="GO" id="GO:2000344">
    <property type="term" value="P:positive regulation of acrosome reaction"/>
    <property type="evidence" value="ECO:0007669"/>
    <property type="project" value="TreeGrafter"/>
</dbReference>
<evidence type="ECO:0000313" key="6">
    <source>
        <dbReference type="Proteomes" id="UP000829720"/>
    </source>
</evidence>
<dbReference type="PANTHER" id="PTHR11576:SF26">
    <property type="entry name" value="ZONA PELLUCIDA GLYCOPROTEIN 3D TANDEM DUPLICATE 2"/>
    <property type="match status" value="1"/>
</dbReference>
<keyword evidence="6" id="KW-1185">Reference proteome</keyword>